<keyword evidence="3" id="KW-0170">Cobalt</keyword>
<dbReference type="PROSITE" id="PS51337">
    <property type="entry name" value="B12_BINDING_NTER"/>
    <property type="match status" value="1"/>
</dbReference>
<dbReference type="PANTHER" id="PTHR45833">
    <property type="entry name" value="METHIONINE SYNTHASE"/>
    <property type="match status" value="1"/>
</dbReference>
<dbReference type="OrthoDB" id="9803687at2"/>
<dbReference type="Pfam" id="PF02310">
    <property type="entry name" value="B12-binding"/>
    <property type="match status" value="1"/>
</dbReference>
<dbReference type="EMBL" id="QNRX01000002">
    <property type="protein sequence ID" value="RBP68947.1"/>
    <property type="molecule type" value="Genomic_DNA"/>
</dbReference>
<comment type="similarity">
    <text evidence="1">Belongs to the methylamine corrinoid protein family.</text>
</comment>
<keyword evidence="7" id="KW-1185">Reference proteome</keyword>
<gene>
    <name evidence="6" type="ORF">DES36_10289</name>
</gene>
<evidence type="ECO:0000259" key="5">
    <source>
        <dbReference type="PROSITE" id="PS51337"/>
    </source>
</evidence>
<organism evidence="6 7">
    <name type="scientific">Alkalibaculum bacchi</name>
    <dbReference type="NCBI Taxonomy" id="645887"/>
    <lineage>
        <taxon>Bacteria</taxon>
        <taxon>Bacillati</taxon>
        <taxon>Bacillota</taxon>
        <taxon>Clostridia</taxon>
        <taxon>Eubacteriales</taxon>
        <taxon>Eubacteriaceae</taxon>
        <taxon>Alkalibaculum</taxon>
    </lineage>
</organism>
<dbReference type="InterPro" id="IPR036594">
    <property type="entry name" value="Meth_synthase_dom"/>
</dbReference>
<keyword evidence="2" id="KW-0479">Metal-binding</keyword>
<dbReference type="InterPro" id="IPR006158">
    <property type="entry name" value="Cobalamin-bd"/>
</dbReference>
<reference evidence="6 7" key="1">
    <citation type="submission" date="2018-06" db="EMBL/GenBank/DDBJ databases">
        <title>Genomic Encyclopedia of Type Strains, Phase IV (KMG-IV): sequencing the most valuable type-strain genomes for metagenomic binning, comparative biology and taxonomic classification.</title>
        <authorList>
            <person name="Goeker M."/>
        </authorList>
    </citation>
    <scope>NUCLEOTIDE SEQUENCE [LARGE SCALE GENOMIC DNA]</scope>
    <source>
        <strain evidence="6 7">DSM 22112</strain>
    </source>
</reference>
<dbReference type="GO" id="GO:0005829">
    <property type="term" value="C:cytosol"/>
    <property type="evidence" value="ECO:0007669"/>
    <property type="project" value="TreeGrafter"/>
</dbReference>
<dbReference type="SUPFAM" id="SSF52242">
    <property type="entry name" value="Cobalamin (vitamin B12)-binding domain"/>
    <property type="match status" value="1"/>
</dbReference>
<dbReference type="Pfam" id="PF02607">
    <property type="entry name" value="B12-binding_2"/>
    <property type="match status" value="1"/>
</dbReference>
<dbReference type="GO" id="GO:0008705">
    <property type="term" value="F:methionine synthase activity"/>
    <property type="evidence" value="ECO:0007669"/>
    <property type="project" value="TreeGrafter"/>
</dbReference>
<dbReference type="Proteomes" id="UP000253490">
    <property type="component" value="Unassembled WGS sequence"/>
</dbReference>
<dbReference type="GO" id="GO:0050667">
    <property type="term" value="P:homocysteine metabolic process"/>
    <property type="evidence" value="ECO:0007669"/>
    <property type="project" value="TreeGrafter"/>
</dbReference>
<dbReference type="PROSITE" id="PS51332">
    <property type="entry name" value="B12_BINDING"/>
    <property type="match status" value="1"/>
</dbReference>
<dbReference type="SUPFAM" id="SSF47644">
    <property type="entry name" value="Methionine synthase domain"/>
    <property type="match status" value="1"/>
</dbReference>
<dbReference type="RefSeq" id="WP_113919519.1">
    <property type="nucleotide sequence ID" value="NZ_QNRX01000002.1"/>
</dbReference>
<feature type="domain" description="B12-binding" evidence="4">
    <location>
        <begin position="91"/>
        <end position="216"/>
    </location>
</feature>
<dbReference type="AlphaFoldDB" id="A0A366IFU3"/>
<dbReference type="Gene3D" id="3.40.50.280">
    <property type="entry name" value="Cobalamin-binding domain"/>
    <property type="match status" value="1"/>
</dbReference>
<accession>A0A366IFU3</accession>
<dbReference type="GO" id="GO:0031419">
    <property type="term" value="F:cobalamin binding"/>
    <property type="evidence" value="ECO:0007669"/>
    <property type="project" value="InterPro"/>
</dbReference>
<dbReference type="InterPro" id="IPR036724">
    <property type="entry name" value="Cobalamin-bd_sf"/>
</dbReference>
<dbReference type="Gene3D" id="1.10.1240.10">
    <property type="entry name" value="Methionine synthase domain"/>
    <property type="match status" value="1"/>
</dbReference>
<comment type="caution">
    <text evidence="6">The sequence shown here is derived from an EMBL/GenBank/DDBJ whole genome shotgun (WGS) entry which is preliminary data.</text>
</comment>
<name>A0A366IFU3_9FIRM</name>
<feature type="domain" description="B12-binding N-terminal" evidence="5">
    <location>
        <begin position="1"/>
        <end position="90"/>
    </location>
</feature>
<evidence type="ECO:0000259" key="4">
    <source>
        <dbReference type="PROSITE" id="PS51332"/>
    </source>
</evidence>
<evidence type="ECO:0000256" key="1">
    <source>
        <dbReference type="ARBA" id="ARBA00010854"/>
    </source>
</evidence>
<sequence>MIDISKLSQVMGDLDDDAVIQFVEDFMKSNPTPEDADQLMTAAQEGMAIVGDRFERGDYFVGDLIYAGEILADVIDMIRPILSEVSQELNRGKIVLGTVKGDLHDIGKNIFRIMAEAEGFEVHDIGIDQPVEAFVEKVKEIQPDIVGLSGVLTLALDAMRLTVDGLKEAGLRDDLKIIIGGNPVSKDANDQIGSDAFTTNAAHGLNICKEWMEEKK</sequence>
<evidence type="ECO:0000256" key="2">
    <source>
        <dbReference type="ARBA" id="ARBA00022723"/>
    </source>
</evidence>
<dbReference type="FunFam" id="3.40.50.280:FF:000003">
    <property type="entry name" value="Dimethylamine methyltransferase corrinoid protein"/>
    <property type="match status" value="1"/>
</dbReference>
<dbReference type="PANTHER" id="PTHR45833:SF1">
    <property type="entry name" value="METHIONINE SYNTHASE"/>
    <property type="match status" value="1"/>
</dbReference>
<dbReference type="InterPro" id="IPR050554">
    <property type="entry name" value="Met_Synthase/Corrinoid"/>
</dbReference>
<dbReference type="SMART" id="SM01018">
    <property type="entry name" value="B12-binding_2"/>
    <property type="match status" value="1"/>
</dbReference>
<evidence type="ECO:0000256" key="3">
    <source>
        <dbReference type="ARBA" id="ARBA00023285"/>
    </source>
</evidence>
<proteinExistence type="inferred from homology"/>
<dbReference type="InterPro" id="IPR003759">
    <property type="entry name" value="Cbl-bd_cap"/>
</dbReference>
<dbReference type="GO" id="GO:0046872">
    <property type="term" value="F:metal ion binding"/>
    <property type="evidence" value="ECO:0007669"/>
    <property type="project" value="UniProtKB-KW"/>
</dbReference>
<dbReference type="GO" id="GO:0046653">
    <property type="term" value="P:tetrahydrofolate metabolic process"/>
    <property type="evidence" value="ECO:0007669"/>
    <property type="project" value="TreeGrafter"/>
</dbReference>
<evidence type="ECO:0000313" key="7">
    <source>
        <dbReference type="Proteomes" id="UP000253490"/>
    </source>
</evidence>
<evidence type="ECO:0000313" key="6">
    <source>
        <dbReference type="EMBL" id="RBP68947.1"/>
    </source>
</evidence>
<protein>
    <submittedName>
        <fullName evidence="6">Methanogenic corrinoid protein MtbC1</fullName>
    </submittedName>
</protein>